<name>A0A8T6BSP0_ECOLX</name>
<accession>A0A8T6BSP0</accession>
<dbReference type="EMBL" id="WUIG01000634">
    <property type="protein sequence ID" value="MXJ10935.1"/>
    <property type="molecule type" value="Genomic_DNA"/>
</dbReference>
<protein>
    <submittedName>
        <fullName evidence="1">Transporter</fullName>
    </submittedName>
</protein>
<dbReference type="AlphaFoldDB" id="A0A8T6BSP0"/>
<gene>
    <name evidence="1" type="ORF">GRW24_21090</name>
</gene>
<evidence type="ECO:0000313" key="1">
    <source>
        <dbReference type="EMBL" id="MXJ10935.1"/>
    </source>
</evidence>
<proteinExistence type="predicted"/>
<sequence length="20" mass="2394">IALVNLLVWWRGFHRQEAAN</sequence>
<comment type="caution">
    <text evidence="1">The sequence shown here is derived from an EMBL/GenBank/DDBJ whole genome shotgun (WGS) entry which is preliminary data.</text>
</comment>
<evidence type="ECO:0000313" key="2">
    <source>
        <dbReference type="Proteomes" id="UP000447081"/>
    </source>
</evidence>
<dbReference type="Proteomes" id="UP000447081">
    <property type="component" value="Unassembled WGS sequence"/>
</dbReference>
<feature type="non-terminal residue" evidence="1">
    <location>
        <position position="1"/>
    </location>
</feature>
<reference evidence="1 2" key="1">
    <citation type="submission" date="2019-12" db="EMBL/GenBank/DDBJ databases">
        <title>Enteriobacteria Tanzani isolates_10434.</title>
        <authorList>
            <person name="Subbiah M."/>
            <person name="Call D."/>
        </authorList>
    </citation>
    <scope>NUCLEOTIDE SEQUENCE [LARGE SCALE GENOMIC DNA]</scope>
    <source>
        <strain evidence="1 2">10434wG3</strain>
    </source>
</reference>
<organism evidence="1 2">
    <name type="scientific">Escherichia coli</name>
    <dbReference type="NCBI Taxonomy" id="562"/>
    <lineage>
        <taxon>Bacteria</taxon>
        <taxon>Pseudomonadati</taxon>
        <taxon>Pseudomonadota</taxon>
        <taxon>Gammaproteobacteria</taxon>
        <taxon>Enterobacterales</taxon>
        <taxon>Enterobacteriaceae</taxon>
        <taxon>Escherichia</taxon>
    </lineage>
</organism>